<dbReference type="EMBL" id="JABWAB010000007">
    <property type="protein sequence ID" value="KAF6047281.1"/>
    <property type="molecule type" value="Genomic_DNA"/>
</dbReference>
<accession>A0A8X7T998</accession>
<keyword evidence="2" id="KW-0732">Signal</keyword>
<dbReference type="OrthoDB" id="10426220at2759"/>
<feature type="signal peptide" evidence="2">
    <location>
        <begin position="1"/>
        <end position="21"/>
    </location>
</feature>
<evidence type="ECO:0000313" key="4">
    <source>
        <dbReference type="Proteomes" id="UP000590412"/>
    </source>
</evidence>
<dbReference type="Proteomes" id="UP000590412">
    <property type="component" value="Unassembled WGS sequence"/>
</dbReference>
<protein>
    <submittedName>
        <fullName evidence="3">Uncharacterized protein</fullName>
    </submittedName>
</protein>
<evidence type="ECO:0000256" key="1">
    <source>
        <dbReference type="SAM" id="MobiDB-lite"/>
    </source>
</evidence>
<comment type="caution">
    <text evidence="3">The sequence shown here is derived from an EMBL/GenBank/DDBJ whole genome shotgun (WGS) entry which is preliminary data.</text>
</comment>
<sequence length="120" mass="12900">MRQFTLINFIALLIASTTSFAIVAPFFGQAAAFNSLQEKIYQPADMAGENIAKTFIGGEPPASRTRWQEPKSTSAVISSSSGNDTATVLSTRSDSGGGKVVVPTWLSEIYHIADTFFAYI</sequence>
<proteinExistence type="predicted"/>
<gene>
    <name evidence="3" type="ORF">FOB60_004817</name>
</gene>
<evidence type="ECO:0000256" key="2">
    <source>
        <dbReference type="SAM" id="SignalP"/>
    </source>
</evidence>
<dbReference type="AlphaFoldDB" id="A0A8X7T998"/>
<feature type="region of interest" description="Disordered" evidence="1">
    <location>
        <begin position="59"/>
        <end position="90"/>
    </location>
</feature>
<evidence type="ECO:0000313" key="3">
    <source>
        <dbReference type="EMBL" id="KAF6047281.1"/>
    </source>
</evidence>
<feature type="compositionally biased region" description="Polar residues" evidence="1">
    <location>
        <begin position="70"/>
        <end position="90"/>
    </location>
</feature>
<name>A0A8X7T998_CANPA</name>
<reference evidence="3" key="1">
    <citation type="submission" date="2020-03" db="EMBL/GenBank/DDBJ databases">
        <title>FDA dAtabase for Regulatory Grade micrObial Sequences (FDA-ARGOS): Supporting development and validation of Infectious Disease Dx tests.</title>
        <authorList>
            <person name="Campos J."/>
            <person name="Goldberg B."/>
            <person name="Tallon L."/>
            <person name="Sadzewicz L."/>
            <person name="Vavikolanu K."/>
            <person name="Mehta A."/>
            <person name="Aluvathingal J."/>
            <person name="Nadendla S."/>
            <person name="Nandy P."/>
            <person name="Geyer C."/>
            <person name="Yan Y."/>
            <person name="Sichtig H."/>
        </authorList>
    </citation>
    <scope>NUCLEOTIDE SEQUENCE [LARGE SCALE GENOMIC DNA]</scope>
    <source>
        <strain evidence="3">FDAARGOS_652</strain>
    </source>
</reference>
<organism evidence="3 4">
    <name type="scientific">Candida parapsilosis</name>
    <name type="common">Yeast</name>
    <dbReference type="NCBI Taxonomy" id="5480"/>
    <lineage>
        <taxon>Eukaryota</taxon>
        <taxon>Fungi</taxon>
        <taxon>Dikarya</taxon>
        <taxon>Ascomycota</taxon>
        <taxon>Saccharomycotina</taxon>
        <taxon>Pichiomycetes</taxon>
        <taxon>Debaryomycetaceae</taxon>
        <taxon>Candida/Lodderomyces clade</taxon>
        <taxon>Candida</taxon>
    </lineage>
</organism>
<feature type="chain" id="PRO_5044694651" evidence="2">
    <location>
        <begin position="22"/>
        <end position="120"/>
    </location>
</feature>